<dbReference type="SMART" id="SM00631">
    <property type="entry name" value="Zn_pept"/>
    <property type="match status" value="1"/>
</dbReference>
<reference evidence="13" key="1">
    <citation type="submission" date="2024-04" db="UniProtKB">
        <authorList>
            <consortium name="EnsemblMetazoa"/>
        </authorList>
    </citation>
    <scope>IDENTIFICATION</scope>
    <source>
        <strain evidence="13">EBRO</strain>
    </source>
</reference>
<evidence type="ECO:0000256" key="5">
    <source>
        <dbReference type="ARBA" id="ARBA00022723"/>
    </source>
</evidence>
<dbReference type="EnsemblMetazoa" id="ENSAATROPT011183">
    <property type="protein sequence ID" value="ENSAATROPP010105"/>
    <property type="gene ID" value="ENSAATROPG009103"/>
</dbReference>
<evidence type="ECO:0000256" key="8">
    <source>
        <dbReference type="ARBA" id="ARBA00022833"/>
    </source>
</evidence>
<keyword evidence="9" id="KW-0482">Metalloprotease</keyword>
<keyword evidence="3" id="KW-0121">Carboxypeptidase</keyword>
<dbReference type="PANTHER" id="PTHR11705:SF140">
    <property type="entry name" value="FI02848P-RELATED"/>
    <property type="match status" value="1"/>
</dbReference>
<dbReference type="PRINTS" id="PR00765">
    <property type="entry name" value="CRBOXYPTASEA"/>
</dbReference>
<keyword evidence="4" id="KW-0645">Protease</keyword>
<feature type="signal peptide" evidence="11">
    <location>
        <begin position="1"/>
        <end position="25"/>
    </location>
</feature>
<protein>
    <recommendedName>
        <fullName evidence="12">Peptidase M14 domain-containing protein</fullName>
    </recommendedName>
</protein>
<dbReference type="GO" id="GO:0004181">
    <property type="term" value="F:metallocarboxypeptidase activity"/>
    <property type="evidence" value="ECO:0007669"/>
    <property type="project" value="InterPro"/>
</dbReference>
<dbReference type="AlphaFoldDB" id="A0AAG5DGV8"/>
<dbReference type="Gene3D" id="3.40.630.10">
    <property type="entry name" value="Zn peptidases"/>
    <property type="match status" value="1"/>
</dbReference>
<evidence type="ECO:0000256" key="10">
    <source>
        <dbReference type="PROSITE-ProRule" id="PRU01379"/>
    </source>
</evidence>
<dbReference type="Proteomes" id="UP000075880">
    <property type="component" value="Unassembled WGS sequence"/>
</dbReference>
<keyword evidence="7" id="KW-0378">Hydrolase</keyword>
<feature type="chain" id="PRO_5042516403" description="Peptidase M14 domain-containing protein" evidence="11">
    <location>
        <begin position="26"/>
        <end position="356"/>
    </location>
</feature>
<dbReference type="FunFam" id="3.40.630.10:FF:000084">
    <property type="entry name" value="Carboxypeptidase B2"/>
    <property type="match status" value="1"/>
</dbReference>
<dbReference type="GO" id="GO:0006508">
    <property type="term" value="P:proteolysis"/>
    <property type="evidence" value="ECO:0007669"/>
    <property type="project" value="UniProtKB-KW"/>
</dbReference>
<proteinExistence type="inferred from homology"/>
<dbReference type="PANTHER" id="PTHR11705">
    <property type="entry name" value="PROTEASE FAMILY M14 CARBOXYPEPTIDASE A,B"/>
    <property type="match status" value="1"/>
</dbReference>
<evidence type="ECO:0000256" key="1">
    <source>
        <dbReference type="ARBA" id="ARBA00001947"/>
    </source>
</evidence>
<comment type="cofactor">
    <cofactor evidence="1">
        <name>Zn(2+)</name>
        <dbReference type="ChEBI" id="CHEBI:29105"/>
    </cofactor>
</comment>
<evidence type="ECO:0000256" key="7">
    <source>
        <dbReference type="ARBA" id="ARBA00022801"/>
    </source>
</evidence>
<sequence>MASGTGQRFFLSFLVTLALIGAVSSTANFTILGNITSEANEALNNLFSNSSSGRVRRAADILDSFPTYNQVTEWMKSLQRMFPGAVAVESVAKTSEGRQMNAIIINHAKSWNTVFIVANLHALEWGSSISALYIIKELATNSASYPELRFRFIIIPIANPDGYEYSRVSDRLWRKNRSPQFDHEYGVDLNRNFGYKWYKVVSEIGTEPLEETYRGPEPFSEVESKFIKTALSTLKDVLVLYVDLHAPGHTITYPWGFSKRRPSNLDKIQSIAAAGAAGILNDAGTHYKYGSLSELQGVVVGSSIDYCFAIDVNACIGMKVGGEIELETNRILQVGQETMAAVKAMSLKAMEYKSSL</sequence>
<dbReference type="PROSITE" id="PS52035">
    <property type="entry name" value="PEPTIDASE_M14"/>
    <property type="match status" value="1"/>
</dbReference>
<evidence type="ECO:0000259" key="12">
    <source>
        <dbReference type="PROSITE" id="PS52035"/>
    </source>
</evidence>
<evidence type="ECO:0000256" key="6">
    <source>
        <dbReference type="ARBA" id="ARBA00022729"/>
    </source>
</evidence>
<name>A0AAG5DGV8_ANOAO</name>
<keyword evidence="8" id="KW-0862">Zinc</keyword>
<accession>A0AAG5DGV8</accession>
<comment type="similarity">
    <text evidence="2 10">Belongs to the peptidase M14 family.</text>
</comment>
<dbReference type="GO" id="GO:0005615">
    <property type="term" value="C:extracellular space"/>
    <property type="evidence" value="ECO:0007669"/>
    <property type="project" value="TreeGrafter"/>
</dbReference>
<keyword evidence="14" id="KW-1185">Reference proteome</keyword>
<organism evidence="13 14">
    <name type="scientific">Anopheles atroparvus</name>
    <name type="common">European mosquito</name>
    <dbReference type="NCBI Taxonomy" id="41427"/>
    <lineage>
        <taxon>Eukaryota</taxon>
        <taxon>Metazoa</taxon>
        <taxon>Ecdysozoa</taxon>
        <taxon>Arthropoda</taxon>
        <taxon>Hexapoda</taxon>
        <taxon>Insecta</taxon>
        <taxon>Pterygota</taxon>
        <taxon>Neoptera</taxon>
        <taxon>Endopterygota</taxon>
        <taxon>Diptera</taxon>
        <taxon>Nematocera</taxon>
        <taxon>Culicoidea</taxon>
        <taxon>Culicidae</taxon>
        <taxon>Anophelinae</taxon>
        <taxon>Anopheles</taxon>
    </lineage>
</organism>
<evidence type="ECO:0000256" key="11">
    <source>
        <dbReference type="SAM" id="SignalP"/>
    </source>
</evidence>
<evidence type="ECO:0000313" key="14">
    <source>
        <dbReference type="Proteomes" id="UP000075880"/>
    </source>
</evidence>
<dbReference type="SUPFAM" id="SSF53187">
    <property type="entry name" value="Zn-dependent exopeptidases"/>
    <property type="match status" value="1"/>
</dbReference>
<feature type="active site" description="Proton donor/acceptor" evidence="10">
    <location>
        <position position="325"/>
    </location>
</feature>
<evidence type="ECO:0000256" key="2">
    <source>
        <dbReference type="ARBA" id="ARBA00005988"/>
    </source>
</evidence>
<keyword evidence="5" id="KW-0479">Metal-binding</keyword>
<evidence type="ECO:0000256" key="9">
    <source>
        <dbReference type="ARBA" id="ARBA00023049"/>
    </source>
</evidence>
<keyword evidence="6 11" id="KW-0732">Signal</keyword>
<dbReference type="Pfam" id="PF00246">
    <property type="entry name" value="Peptidase_M14"/>
    <property type="match status" value="1"/>
</dbReference>
<evidence type="ECO:0000313" key="13">
    <source>
        <dbReference type="EnsemblMetazoa" id="ENSAATROPP010105"/>
    </source>
</evidence>
<dbReference type="InterPro" id="IPR000834">
    <property type="entry name" value="Peptidase_M14"/>
</dbReference>
<feature type="domain" description="Peptidase M14" evidence="12">
    <location>
        <begin position="64"/>
        <end position="349"/>
    </location>
</feature>
<dbReference type="GO" id="GO:0008270">
    <property type="term" value="F:zinc ion binding"/>
    <property type="evidence" value="ECO:0007669"/>
    <property type="project" value="InterPro"/>
</dbReference>
<evidence type="ECO:0000256" key="4">
    <source>
        <dbReference type="ARBA" id="ARBA00022670"/>
    </source>
</evidence>
<evidence type="ECO:0000256" key="3">
    <source>
        <dbReference type="ARBA" id="ARBA00022645"/>
    </source>
</evidence>